<proteinExistence type="predicted"/>
<feature type="transmembrane region" description="Helical" evidence="5">
    <location>
        <begin position="265"/>
        <end position="289"/>
    </location>
</feature>
<dbReference type="Proteomes" id="UP000019132">
    <property type="component" value="Unassembled WGS sequence"/>
</dbReference>
<dbReference type="STRING" id="431595.K3W9V6"/>
<dbReference type="OMA" id="ARTKNKC"/>
<evidence type="ECO:0000256" key="4">
    <source>
        <dbReference type="ARBA" id="ARBA00023136"/>
    </source>
</evidence>
<dbReference type="VEuPathDB" id="FungiDB:PYU1_G001746"/>
<dbReference type="PROSITE" id="PS51257">
    <property type="entry name" value="PROKAR_LIPOPROTEIN"/>
    <property type="match status" value="1"/>
</dbReference>
<sequence length="312" mass="34034">MFGKESLVQYLAGAGCFSVIQTLLLIILGALFVSNEHYHQLLGNTIKHVGGGLIFTGLLYLLAAVLGYYGARTHNKCLLLMLFVLLAVLLFLQTVFGSVALGKSIPSLAHEMQVACLTLGLYDSMTVKQQQECDQFLHSDGFAGMTLVWQSYYTNSITKGSYRAMVLNFQKENFCCGNGLPSRCSNDTRAFPASYPSTTISTKVRQRITCDSYGTMAYAATRECNTNGRCEYDLPYGSCGLNPVATTTRGCGAFVLAKLSTQVEAIGIIVLVSLMFPISLLVASLCLCFKRRDEDVLPSIEFAPKVRVHAEG</sequence>
<dbReference type="eggNOG" id="ENOG502S3GC">
    <property type="taxonomic scope" value="Eukaryota"/>
</dbReference>
<dbReference type="Pfam" id="PF00335">
    <property type="entry name" value="Tetraspanin"/>
    <property type="match status" value="1"/>
</dbReference>
<dbReference type="InterPro" id="IPR018499">
    <property type="entry name" value="Tetraspanin/Peripherin"/>
</dbReference>
<keyword evidence="4 5" id="KW-0472">Membrane</keyword>
<keyword evidence="3 5" id="KW-1133">Transmembrane helix</keyword>
<accession>K3W9V6</accession>
<name>K3W9V6_GLOUD</name>
<evidence type="ECO:0000256" key="2">
    <source>
        <dbReference type="ARBA" id="ARBA00022692"/>
    </source>
</evidence>
<keyword evidence="7" id="KW-1185">Reference proteome</keyword>
<reference evidence="7" key="1">
    <citation type="journal article" date="2010" name="Genome Biol.">
        <title>Genome sequence of the necrotrophic plant pathogen Pythium ultimum reveals original pathogenicity mechanisms and effector repertoire.</title>
        <authorList>
            <person name="Levesque C.A."/>
            <person name="Brouwer H."/>
            <person name="Cano L."/>
            <person name="Hamilton J.P."/>
            <person name="Holt C."/>
            <person name="Huitema E."/>
            <person name="Raffaele S."/>
            <person name="Robideau G.P."/>
            <person name="Thines M."/>
            <person name="Win J."/>
            <person name="Zerillo M.M."/>
            <person name="Beakes G.W."/>
            <person name="Boore J.L."/>
            <person name="Busam D."/>
            <person name="Dumas B."/>
            <person name="Ferriera S."/>
            <person name="Fuerstenberg S.I."/>
            <person name="Gachon C.M."/>
            <person name="Gaulin E."/>
            <person name="Govers F."/>
            <person name="Grenville-Briggs L."/>
            <person name="Horner N."/>
            <person name="Hostetler J."/>
            <person name="Jiang R.H."/>
            <person name="Johnson J."/>
            <person name="Krajaejun T."/>
            <person name="Lin H."/>
            <person name="Meijer H.J."/>
            <person name="Moore B."/>
            <person name="Morris P."/>
            <person name="Phuntmart V."/>
            <person name="Puiu D."/>
            <person name="Shetty J."/>
            <person name="Stajich J.E."/>
            <person name="Tripathy S."/>
            <person name="Wawra S."/>
            <person name="van West P."/>
            <person name="Whitty B.R."/>
            <person name="Coutinho P.M."/>
            <person name="Henrissat B."/>
            <person name="Martin F."/>
            <person name="Thomas P.D."/>
            <person name="Tyler B.M."/>
            <person name="De Vries R.P."/>
            <person name="Kamoun S."/>
            <person name="Yandell M."/>
            <person name="Tisserat N."/>
            <person name="Buell C.R."/>
        </authorList>
    </citation>
    <scope>NUCLEOTIDE SEQUENCE</scope>
    <source>
        <strain evidence="7">DAOM:BR144</strain>
    </source>
</reference>
<comment type="subcellular location">
    <subcellularLocation>
        <location evidence="1">Membrane</location>
        <topology evidence="1">Multi-pass membrane protein</topology>
    </subcellularLocation>
</comment>
<dbReference type="AlphaFoldDB" id="K3W9V6"/>
<keyword evidence="2 5" id="KW-0812">Transmembrane</keyword>
<dbReference type="HOGENOM" id="CLU_892774_0_0_1"/>
<feature type="transmembrane region" description="Helical" evidence="5">
    <location>
        <begin position="7"/>
        <end position="33"/>
    </location>
</feature>
<evidence type="ECO:0000313" key="7">
    <source>
        <dbReference type="Proteomes" id="UP000019132"/>
    </source>
</evidence>
<reference evidence="7" key="2">
    <citation type="submission" date="2010-04" db="EMBL/GenBank/DDBJ databases">
        <authorList>
            <person name="Buell R."/>
            <person name="Hamilton J."/>
            <person name="Hostetler J."/>
        </authorList>
    </citation>
    <scope>NUCLEOTIDE SEQUENCE [LARGE SCALE GENOMIC DNA]</scope>
    <source>
        <strain evidence="7">DAOM:BR144</strain>
    </source>
</reference>
<organism evidence="6 7">
    <name type="scientific">Globisporangium ultimum (strain ATCC 200006 / CBS 805.95 / DAOM BR144)</name>
    <name type="common">Pythium ultimum</name>
    <dbReference type="NCBI Taxonomy" id="431595"/>
    <lineage>
        <taxon>Eukaryota</taxon>
        <taxon>Sar</taxon>
        <taxon>Stramenopiles</taxon>
        <taxon>Oomycota</taxon>
        <taxon>Peronosporomycetes</taxon>
        <taxon>Pythiales</taxon>
        <taxon>Pythiaceae</taxon>
        <taxon>Globisporangium</taxon>
    </lineage>
</organism>
<reference evidence="6" key="3">
    <citation type="submission" date="2015-02" db="UniProtKB">
        <authorList>
            <consortium name="EnsemblProtists"/>
        </authorList>
    </citation>
    <scope>IDENTIFICATION</scope>
    <source>
        <strain evidence="6">DAOM BR144</strain>
    </source>
</reference>
<evidence type="ECO:0000256" key="1">
    <source>
        <dbReference type="ARBA" id="ARBA00004141"/>
    </source>
</evidence>
<dbReference type="InParanoid" id="K3W9V6"/>
<dbReference type="EnsemblProtists" id="PYU1_T001747">
    <property type="protein sequence ID" value="PYU1_T001747"/>
    <property type="gene ID" value="PYU1_G001746"/>
</dbReference>
<feature type="transmembrane region" description="Helical" evidence="5">
    <location>
        <begin position="78"/>
        <end position="101"/>
    </location>
</feature>
<evidence type="ECO:0000313" key="6">
    <source>
        <dbReference type="EnsemblProtists" id="PYU1_T001747"/>
    </source>
</evidence>
<dbReference type="EMBL" id="GL376634">
    <property type="status" value="NOT_ANNOTATED_CDS"/>
    <property type="molecule type" value="Genomic_DNA"/>
</dbReference>
<dbReference type="GO" id="GO:0016020">
    <property type="term" value="C:membrane"/>
    <property type="evidence" value="ECO:0007669"/>
    <property type="project" value="UniProtKB-SubCell"/>
</dbReference>
<evidence type="ECO:0000256" key="3">
    <source>
        <dbReference type="ARBA" id="ARBA00022989"/>
    </source>
</evidence>
<evidence type="ECO:0000256" key="5">
    <source>
        <dbReference type="SAM" id="Phobius"/>
    </source>
</evidence>
<feature type="transmembrane region" description="Helical" evidence="5">
    <location>
        <begin position="53"/>
        <end position="71"/>
    </location>
</feature>
<evidence type="ECO:0008006" key="8">
    <source>
        <dbReference type="Google" id="ProtNLM"/>
    </source>
</evidence>
<protein>
    <recommendedName>
        <fullName evidence="8">Tetraspanin</fullName>
    </recommendedName>
</protein>